<dbReference type="InterPro" id="IPR036116">
    <property type="entry name" value="FN3_sf"/>
</dbReference>
<dbReference type="InterPro" id="IPR013783">
    <property type="entry name" value="Ig-like_fold"/>
</dbReference>
<proteinExistence type="predicted"/>
<protein>
    <submittedName>
        <fullName evidence="1">Interleukin 13 receptor</fullName>
    </submittedName>
</protein>
<gene>
    <name evidence="1" type="ORF">IRJ41_023939</name>
</gene>
<sequence length="104" mass="11922">FVGVENASEHLPPPKNLNFIWITPFDLSVTWEKPEGLDPTCRVNYTMEVHEQVSHFSASRPHFTGKLCRLCGCYSFPLRLRTSERKNVEGNSTRIKCHALQCLC</sequence>
<evidence type="ECO:0000313" key="2">
    <source>
        <dbReference type="Proteomes" id="UP001059041"/>
    </source>
</evidence>
<name>A0A9W8CCU1_TRIRA</name>
<reference evidence="1" key="1">
    <citation type="submission" date="2021-02" db="EMBL/GenBank/DDBJ databases">
        <title>Comparative genomics reveals that relaxation of natural selection precedes convergent phenotypic evolution of cavefish.</title>
        <authorList>
            <person name="Peng Z."/>
        </authorList>
    </citation>
    <scope>NUCLEOTIDE SEQUENCE</scope>
    <source>
        <tissue evidence="1">Muscle</tissue>
    </source>
</reference>
<evidence type="ECO:0000313" key="1">
    <source>
        <dbReference type="EMBL" id="KAI7814739.1"/>
    </source>
</evidence>
<organism evidence="1 2">
    <name type="scientific">Triplophysa rosa</name>
    <name type="common">Cave loach</name>
    <dbReference type="NCBI Taxonomy" id="992332"/>
    <lineage>
        <taxon>Eukaryota</taxon>
        <taxon>Metazoa</taxon>
        <taxon>Chordata</taxon>
        <taxon>Craniata</taxon>
        <taxon>Vertebrata</taxon>
        <taxon>Euteleostomi</taxon>
        <taxon>Actinopterygii</taxon>
        <taxon>Neopterygii</taxon>
        <taxon>Teleostei</taxon>
        <taxon>Ostariophysi</taxon>
        <taxon>Cypriniformes</taxon>
        <taxon>Nemacheilidae</taxon>
        <taxon>Triplophysa</taxon>
    </lineage>
</organism>
<dbReference type="SUPFAM" id="SSF49265">
    <property type="entry name" value="Fibronectin type III"/>
    <property type="match status" value="1"/>
</dbReference>
<dbReference type="AlphaFoldDB" id="A0A9W8CCU1"/>
<feature type="non-terminal residue" evidence="1">
    <location>
        <position position="104"/>
    </location>
</feature>
<keyword evidence="2" id="KW-1185">Reference proteome</keyword>
<dbReference type="EMBL" id="JAFHDT010000001">
    <property type="protein sequence ID" value="KAI7814739.1"/>
    <property type="molecule type" value="Genomic_DNA"/>
</dbReference>
<dbReference type="Proteomes" id="UP001059041">
    <property type="component" value="Linkage Group LG1"/>
</dbReference>
<dbReference type="Gene3D" id="2.60.40.10">
    <property type="entry name" value="Immunoglobulins"/>
    <property type="match status" value="1"/>
</dbReference>
<comment type="caution">
    <text evidence="1">The sequence shown here is derived from an EMBL/GenBank/DDBJ whole genome shotgun (WGS) entry which is preliminary data.</text>
</comment>
<accession>A0A9W8CCU1</accession>
<keyword evidence="1" id="KW-0675">Receptor</keyword>